<feature type="transmembrane region" description="Helical" evidence="6">
    <location>
        <begin position="189"/>
        <end position="207"/>
    </location>
</feature>
<evidence type="ECO:0000256" key="3">
    <source>
        <dbReference type="ARBA" id="ARBA00022692"/>
    </source>
</evidence>
<dbReference type="Pfam" id="PF03631">
    <property type="entry name" value="Virul_fac_BrkB"/>
    <property type="match status" value="1"/>
</dbReference>
<feature type="transmembrane region" description="Helical" evidence="6">
    <location>
        <begin position="219"/>
        <end position="248"/>
    </location>
</feature>
<feature type="transmembrane region" description="Helical" evidence="6">
    <location>
        <begin position="158"/>
        <end position="177"/>
    </location>
</feature>
<evidence type="ECO:0000256" key="2">
    <source>
        <dbReference type="ARBA" id="ARBA00022475"/>
    </source>
</evidence>
<evidence type="ECO:0000256" key="4">
    <source>
        <dbReference type="ARBA" id="ARBA00022989"/>
    </source>
</evidence>
<evidence type="ECO:0000256" key="5">
    <source>
        <dbReference type="ARBA" id="ARBA00023136"/>
    </source>
</evidence>
<sequence>MRRFSEENLDEVAASLAFTTLLSLVPLVALIVSLATLLPSFPDFAEQIDRYLVHKLLPEGSAGLIARYVLEFSHKAAQVTVAGLLLLVASAFLLLLTIERAFGHVWRAPRRRWWQRLRLYAALVALWPLALGGVAAAISYAVTVSLGLADEPPWLRRLAFKAMGVLVPALFFGGLYYTLPNVRVRVRDAAWGGIAAALAFALMQKAFELYLQHFPFYQTIYGAFATVPIFLIWLYLSWAVVLIGALIAATLPEFAAVEGGADTQTRSSA</sequence>
<evidence type="ECO:0000313" key="8">
    <source>
        <dbReference type="Proteomes" id="UP000587070"/>
    </source>
</evidence>
<comment type="subcellular location">
    <subcellularLocation>
        <location evidence="1">Cell membrane</location>
        <topology evidence="1">Multi-pass membrane protein</topology>
    </subcellularLocation>
</comment>
<name>A0A840G4A4_RHOTE</name>
<comment type="caution">
    <text evidence="7">The sequence shown here is derived from an EMBL/GenBank/DDBJ whole genome shotgun (WGS) entry which is preliminary data.</text>
</comment>
<evidence type="ECO:0000313" key="7">
    <source>
        <dbReference type="EMBL" id="MBB4246766.1"/>
    </source>
</evidence>
<dbReference type="PANTHER" id="PTHR30213:SF0">
    <property type="entry name" value="UPF0761 MEMBRANE PROTEIN YIHY"/>
    <property type="match status" value="1"/>
</dbReference>
<dbReference type="NCBIfam" id="TIGR00765">
    <property type="entry name" value="yihY_not_rbn"/>
    <property type="match status" value="1"/>
</dbReference>
<evidence type="ECO:0000256" key="1">
    <source>
        <dbReference type="ARBA" id="ARBA00004651"/>
    </source>
</evidence>
<keyword evidence="5 6" id="KW-0472">Membrane</keyword>
<gene>
    <name evidence="7" type="ORF">GGD90_001129</name>
</gene>
<accession>A0A840G4A4</accession>
<dbReference type="PIRSF" id="PIRSF035875">
    <property type="entry name" value="RNase_BN"/>
    <property type="match status" value="1"/>
</dbReference>
<keyword evidence="8" id="KW-1185">Reference proteome</keyword>
<protein>
    <submittedName>
        <fullName evidence="7">Membrane protein</fullName>
    </submittedName>
</protein>
<dbReference type="Proteomes" id="UP000587070">
    <property type="component" value="Unassembled WGS sequence"/>
</dbReference>
<feature type="transmembrane region" description="Helical" evidence="6">
    <location>
        <begin position="119"/>
        <end position="138"/>
    </location>
</feature>
<keyword evidence="2" id="KW-1003">Cell membrane</keyword>
<dbReference type="PANTHER" id="PTHR30213">
    <property type="entry name" value="INNER MEMBRANE PROTEIN YHJD"/>
    <property type="match status" value="1"/>
</dbReference>
<organism evidence="7 8">
    <name type="scientific">Rhodocyclus tenuis</name>
    <name type="common">Rhodospirillum tenue</name>
    <dbReference type="NCBI Taxonomy" id="1066"/>
    <lineage>
        <taxon>Bacteria</taxon>
        <taxon>Pseudomonadati</taxon>
        <taxon>Pseudomonadota</taxon>
        <taxon>Betaproteobacteria</taxon>
        <taxon>Rhodocyclales</taxon>
        <taxon>Rhodocyclaceae</taxon>
        <taxon>Rhodocyclus</taxon>
    </lineage>
</organism>
<dbReference type="RefSeq" id="WP_184414963.1">
    <property type="nucleotide sequence ID" value="NZ_JACIGE010000003.1"/>
</dbReference>
<evidence type="ECO:0000256" key="6">
    <source>
        <dbReference type="SAM" id="Phobius"/>
    </source>
</evidence>
<keyword evidence="4 6" id="KW-1133">Transmembrane helix</keyword>
<feature type="transmembrane region" description="Helical" evidence="6">
    <location>
        <begin position="76"/>
        <end position="98"/>
    </location>
</feature>
<reference evidence="7 8" key="1">
    <citation type="submission" date="2020-08" db="EMBL/GenBank/DDBJ databases">
        <title>Genome sequencing of Purple Non-Sulfur Bacteria from various extreme environments.</title>
        <authorList>
            <person name="Mayer M."/>
        </authorList>
    </citation>
    <scope>NUCLEOTIDE SEQUENCE [LARGE SCALE GENOMIC DNA]</scope>
    <source>
        <strain evidence="7 8">2761</strain>
    </source>
</reference>
<proteinExistence type="predicted"/>
<dbReference type="EMBL" id="JACIGE010000003">
    <property type="protein sequence ID" value="MBB4246766.1"/>
    <property type="molecule type" value="Genomic_DNA"/>
</dbReference>
<dbReference type="AlphaFoldDB" id="A0A840G4A4"/>
<keyword evidence="3 6" id="KW-0812">Transmembrane</keyword>
<feature type="transmembrane region" description="Helical" evidence="6">
    <location>
        <begin position="12"/>
        <end position="35"/>
    </location>
</feature>
<dbReference type="GO" id="GO:0005886">
    <property type="term" value="C:plasma membrane"/>
    <property type="evidence" value="ECO:0007669"/>
    <property type="project" value="UniProtKB-SubCell"/>
</dbReference>
<dbReference type="InterPro" id="IPR017039">
    <property type="entry name" value="Virul_fac_BrkB"/>
</dbReference>